<keyword evidence="4 8" id="KW-1003">Cell membrane</keyword>
<comment type="pathway">
    <text evidence="2">Cell wall biogenesis; lipoteichoic acid biosynthesis.</text>
</comment>
<dbReference type="GO" id="GO:0016740">
    <property type="term" value="F:transferase activity"/>
    <property type="evidence" value="ECO:0007669"/>
    <property type="project" value="UniProtKB-KW"/>
</dbReference>
<dbReference type="Gene3D" id="3.40.720.10">
    <property type="entry name" value="Alkaline Phosphatase, subunit A"/>
    <property type="match status" value="1"/>
</dbReference>
<name>A0ABW5VC23_9BACI</name>
<feature type="transmembrane region" description="Helical" evidence="10">
    <location>
        <begin position="33"/>
        <end position="54"/>
    </location>
</feature>
<evidence type="ECO:0000256" key="3">
    <source>
        <dbReference type="ARBA" id="ARBA00009983"/>
    </source>
</evidence>
<organism evidence="12 13">
    <name type="scientific">Lentibacillus juripiscarius</name>
    <dbReference type="NCBI Taxonomy" id="257446"/>
    <lineage>
        <taxon>Bacteria</taxon>
        <taxon>Bacillati</taxon>
        <taxon>Bacillota</taxon>
        <taxon>Bacilli</taxon>
        <taxon>Bacillales</taxon>
        <taxon>Bacillaceae</taxon>
        <taxon>Lentibacillus</taxon>
    </lineage>
</organism>
<evidence type="ECO:0000256" key="2">
    <source>
        <dbReference type="ARBA" id="ARBA00004936"/>
    </source>
</evidence>
<evidence type="ECO:0000256" key="6">
    <source>
        <dbReference type="ARBA" id="ARBA00022989"/>
    </source>
</evidence>
<feature type="transmembrane region" description="Helical" evidence="10">
    <location>
        <begin position="115"/>
        <end position="133"/>
    </location>
</feature>
<reference evidence="13" key="1">
    <citation type="journal article" date="2019" name="Int. J. Syst. Evol. Microbiol.">
        <title>The Global Catalogue of Microorganisms (GCM) 10K type strain sequencing project: providing services to taxonomists for standard genome sequencing and annotation.</title>
        <authorList>
            <consortium name="The Broad Institute Genomics Platform"/>
            <consortium name="The Broad Institute Genome Sequencing Center for Infectious Disease"/>
            <person name="Wu L."/>
            <person name="Ma J."/>
        </authorList>
    </citation>
    <scope>NUCLEOTIDE SEQUENCE [LARGE SCALE GENOMIC DNA]</scope>
    <source>
        <strain evidence="13">TISTR 1535</strain>
    </source>
</reference>
<dbReference type="Gene3D" id="3.30.1120.170">
    <property type="match status" value="1"/>
</dbReference>
<comment type="caution">
    <text evidence="12">The sequence shown here is derived from an EMBL/GenBank/DDBJ whole genome shotgun (WGS) entry which is preliminary data.</text>
</comment>
<feature type="transmembrane region" description="Helical" evidence="10">
    <location>
        <begin position="145"/>
        <end position="163"/>
    </location>
</feature>
<keyword evidence="12" id="KW-0808">Transferase</keyword>
<feature type="compositionally biased region" description="Acidic residues" evidence="9">
    <location>
        <begin position="654"/>
        <end position="666"/>
    </location>
</feature>
<gene>
    <name evidence="12" type="ORF">ACFSUO_14685</name>
</gene>
<keyword evidence="5 10" id="KW-0812">Transmembrane</keyword>
<evidence type="ECO:0000256" key="4">
    <source>
        <dbReference type="ARBA" id="ARBA00022475"/>
    </source>
</evidence>
<protein>
    <submittedName>
        <fullName evidence="12">LTA synthase family protein</fullName>
        <ecNumber evidence="12">2.7.8.-</ecNumber>
    </submittedName>
</protein>
<dbReference type="InterPro" id="IPR012160">
    <property type="entry name" value="LtaS-like"/>
</dbReference>
<dbReference type="EC" id="2.7.8.-" evidence="12"/>
<evidence type="ECO:0000259" key="11">
    <source>
        <dbReference type="Pfam" id="PF00884"/>
    </source>
</evidence>
<feature type="domain" description="Sulfatase N-terminal" evidence="11">
    <location>
        <begin position="237"/>
        <end position="534"/>
    </location>
</feature>
<feature type="region of interest" description="Disordered" evidence="9">
    <location>
        <begin position="634"/>
        <end position="683"/>
    </location>
</feature>
<evidence type="ECO:0000313" key="12">
    <source>
        <dbReference type="EMBL" id="MFD2762202.1"/>
    </source>
</evidence>
<dbReference type="SUPFAM" id="SSF53649">
    <property type="entry name" value="Alkaline phosphatase-like"/>
    <property type="match status" value="1"/>
</dbReference>
<dbReference type="EMBL" id="JBHUNA010000038">
    <property type="protein sequence ID" value="MFD2762202.1"/>
    <property type="molecule type" value="Genomic_DNA"/>
</dbReference>
<comment type="subcellular location">
    <subcellularLocation>
        <location evidence="1">Cell membrane</location>
        <topology evidence="1">Multi-pass membrane protein</topology>
    </subcellularLocation>
</comment>
<dbReference type="CDD" id="cd16015">
    <property type="entry name" value="LTA_synthase"/>
    <property type="match status" value="1"/>
</dbReference>
<evidence type="ECO:0000256" key="1">
    <source>
        <dbReference type="ARBA" id="ARBA00004651"/>
    </source>
</evidence>
<keyword evidence="7 8" id="KW-0472">Membrane</keyword>
<keyword evidence="13" id="KW-1185">Reference proteome</keyword>
<evidence type="ECO:0000313" key="13">
    <source>
        <dbReference type="Proteomes" id="UP001597502"/>
    </source>
</evidence>
<keyword evidence="6 10" id="KW-1133">Transmembrane helix</keyword>
<dbReference type="PANTHER" id="PTHR47371">
    <property type="entry name" value="LIPOTEICHOIC ACID SYNTHASE"/>
    <property type="match status" value="1"/>
</dbReference>
<evidence type="ECO:0000256" key="10">
    <source>
        <dbReference type="SAM" id="Phobius"/>
    </source>
</evidence>
<dbReference type="InterPro" id="IPR050448">
    <property type="entry name" value="OpgB/LTA_synthase_biosynth"/>
</dbReference>
<dbReference type="Proteomes" id="UP001597502">
    <property type="component" value="Unassembled WGS sequence"/>
</dbReference>
<comment type="similarity">
    <text evidence="3 8">Belongs to the LTA synthase family.</text>
</comment>
<evidence type="ECO:0000256" key="7">
    <source>
        <dbReference type="ARBA" id="ARBA00023136"/>
    </source>
</evidence>
<dbReference type="PANTHER" id="PTHR47371:SF3">
    <property type="entry name" value="PHOSPHOGLYCEROL TRANSFERASE I"/>
    <property type="match status" value="1"/>
</dbReference>
<proteinExistence type="inferred from homology"/>
<feature type="compositionally biased region" description="Basic and acidic residues" evidence="9">
    <location>
        <begin position="667"/>
        <end position="677"/>
    </location>
</feature>
<evidence type="ECO:0000256" key="9">
    <source>
        <dbReference type="SAM" id="MobiDB-lite"/>
    </source>
</evidence>
<dbReference type="InterPro" id="IPR017850">
    <property type="entry name" value="Alkaline_phosphatase_core_sf"/>
</dbReference>
<evidence type="ECO:0000256" key="5">
    <source>
        <dbReference type="ARBA" id="ARBA00022692"/>
    </source>
</evidence>
<feature type="transmembrane region" description="Helical" evidence="10">
    <location>
        <begin position="61"/>
        <end position="81"/>
    </location>
</feature>
<dbReference type="Pfam" id="PF00884">
    <property type="entry name" value="Sulfatase"/>
    <property type="match status" value="1"/>
</dbReference>
<dbReference type="RefSeq" id="WP_382395471.1">
    <property type="nucleotide sequence ID" value="NZ_JBHUNA010000038.1"/>
</dbReference>
<accession>A0ABW5VC23</accession>
<evidence type="ECO:0000256" key="8">
    <source>
        <dbReference type="PIRNR" id="PIRNR005091"/>
    </source>
</evidence>
<dbReference type="PIRSF" id="PIRSF005091">
    <property type="entry name" value="Mmb_sulf_HI1246"/>
    <property type="match status" value="1"/>
</dbReference>
<sequence length="683" mass="78547">MGFFLLALILFWMKTYIIYISEFDLGVSNVLQHFLLFINPLSSGLVLLGFALFFKGKRFGITLLIIDTLLTLFMYANVIFYRDFGNFITVQTLMQTDNAGTIGKSFLGLAEWHDFLYLLDLIVLGVLYAKWKVNWSPARLSLRKPFAVLASGVIVFTVNLGLAEMDRPQLLERVFDNNYIVKYLGAPNFAVFNTMQTVKASAKRSMASSEDITEVENYTNKKYAEPNAEFFGKAKGKNIIKIHLESFQSFLIDFKLNGEEVTPFLNSLVHDESKNFTYFDNFFHQTGQGKTADAEFLLDNSLYGTPQGAAFVTKGTNTYQSLPAIMGQKQDYTSAVFHGDEGSFWNRNQIYKYLGVDKFYDSSYYDMSRENVINYGLKDKPFFKQSMPLIETLDEKEGPFYAHMMTLTHHYPFVLDEGEESIEAAETGDGTVDRYFQTARYLDESLKQFFQDLKEKGLYEDSVIMIYGDHYGISENHNRAMKEVLGEEITPLKNANLQRVPYMIRVPGVDGQGINHEFTGQVDVMPTMLHLLGIDAKNFIQFGSDMFSKEHKEFVPFRNGDFMTEEYSYVKGKFYDNSSGEVIEEPTEQMKERKEQVHYELSLNDEVLNGDLLRFYEPYEDWEPIDASDYRYGKAYDEDFGNGNDKQENKEEKADENESADEPNEQAEEKTEDKTAEQQENNS</sequence>
<dbReference type="InterPro" id="IPR000917">
    <property type="entry name" value="Sulfatase_N"/>
</dbReference>